<keyword evidence="4" id="KW-1185">Reference proteome</keyword>
<reference evidence="4" key="1">
    <citation type="submission" date="2015-02" db="EMBL/GenBank/DDBJ databases">
        <title>Complete Genome Sequencing of Pandoraea vervacti NS15 sp. nov.</title>
        <authorList>
            <person name="Chan K.-G."/>
        </authorList>
    </citation>
    <scope>NUCLEOTIDE SEQUENCE [LARGE SCALE GENOMIC DNA]</scope>
    <source>
        <strain evidence="4">NS15</strain>
        <plasmid evidence="4">pPV15</plasmid>
    </source>
</reference>
<dbReference type="Pfam" id="PF00271">
    <property type="entry name" value="Helicase_C"/>
    <property type="match status" value="1"/>
</dbReference>
<evidence type="ECO:0000256" key="1">
    <source>
        <dbReference type="SAM" id="MobiDB-lite"/>
    </source>
</evidence>
<dbReference type="CDD" id="cd18785">
    <property type="entry name" value="SF2_C"/>
    <property type="match status" value="1"/>
</dbReference>
<accession>A0ABM6FRT7</accession>
<proteinExistence type="predicted"/>
<evidence type="ECO:0000259" key="2">
    <source>
        <dbReference type="Pfam" id="PF00271"/>
    </source>
</evidence>
<name>A0ABM6FRT7_9BURK</name>
<dbReference type="InterPro" id="IPR027417">
    <property type="entry name" value="P-loop_NTPase"/>
</dbReference>
<protein>
    <recommendedName>
        <fullName evidence="2">Helicase C-terminal domain-containing protein</fullName>
    </recommendedName>
</protein>
<sequence length="150" mass="16714">MQGRHVLVLTERTDHLESSQQMLKGAVKSLFVLHGRLGRKARAAQLAALDALASDAPRVVLTTGRLVGEGFDHPALDTLVLAMPIAWKGILQQYAGRLHREHAGRTGVRVLDYVDGGHSTLLRMWEKRQRGRPRRSTGCEPHRCLPIMSR</sequence>
<keyword evidence="3" id="KW-0614">Plasmid</keyword>
<feature type="region of interest" description="Disordered" evidence="1">
    <location>
        <begin position="128"/>
        <end position="150"/>
    </location>
</feature>
<evidence type="ECO:0000313" key="3">
    <source>
        <dbReference type="EMBL" id="APD11537.1"/>
    </source>
</evidence>
<dbReference type="InterPro" id="IPR001650">
    <property type="entry name" value="Helicase_C-like"/>
</dbReference>
<organism evidence="3 4">
    <name type="scientific">Pandoraea vervacti</name>
    <dbReference type="NCBI Taxonomy" id="656178"/>
    <lineage>
        <taxon>Bacteria</taxon>
        <taxon>Pseudomonadati</taxon>
        <taxon>Pseudomonadota</taxon>
        <taxon>Betaproteobacteria</taxon>
        <taxon>Burkholderiales</taxon>
        <taxon>Burkholderiaceae</taxon>
        <taxon>Pandoraea</taxon>
    </lineage>
</organism>
<evidence type="ECO:0000313" key="4">
    <source>
        <dbReference type="Proteomes" id="UP000035085"/>
    </source>
</evidence>
<dbReference type="SUPFAM" id="SSF52540">
    <property type="entry name" value="P-loop containing nucleoside triphosphate hydrolases"/>
    <property type="match status" value="1"/>
</dbReference>
<feature type="domain" description="Helicase C-terminal" evidence="2">
    <location>
        <begin position="2"/>
        <end position="100"/>
    </location>
</feature>
<dbReference type="Gene3D" id="3.40.50.300">
    <property type="entry name" value="P-loop containing nucleotide triphosphate hydrolases"/>
    <property type="match status" value="1"/>
</dbReference>
<dbReference type="Proteomes" id="UP000035085">
    <property type="component" value="Plasmid pPV15"/>
</dbReference>
<gene>
    <name evidence="3" type="ORF">UC34_25010</name>
</gene>
<dbReference type="EMBL" id="CP010898">
    <property type="protein sequence ID" value="APD11537.1"/>
    <property type="molecule type" value="Genomic_DNA"/>
</dbReference>
<geneLocation type="plasmid" evidence="3 4">
    <name>pPV15</name>
</geneLocation>